<dbReference type="PIRSF" id="PIRSF000505">
    <property type="entry name" value="EPSPS"/>
    <property type="match status" value="1"/>
</dbReference>
<dbReference type="InterPro" id="IPR001986">
    <property type="entry name" value="Enolpyruvate_Tfrase_dom"/>
</dbReference>
<dbReference type="NCBIfam" id="TIGR01356">
    <property type="entry name" value="aroA"/>
    <property type="match status" value="1"/>
</dbReference>
<dbReference type="HAMAP" id="MF_00210">
    <property type="entry name" value="EPSP_synth"/>
    <property type="match status" value="1"/>
</dbReference>
<evidence type="ECO:0000256" key="2">
    <source>
        <dbReference type="ARBA" id="ARBA00009948"/>
    </source>
</evidence>
<evidence type="ECO:0000256" key="6">
    <source>
        <dbReference type="ARBA" id="ARBA00044633"/>
    </source>
</evidence>
<sequence>MDKTTICPSSIQGTITAPSSKSDMLRAVAAAYLTGGQCEILRPSYCEDALAALRIVESSGVQIEKTEDRVRFTPTGNTGETVLDCGESGLCIRMFPSIVALSEKPKTLVGYGSLTSRPLWMLEQPLHDLGVECHTKDGLLPVTVKGPLKAGKTTVDASTTSQFLTGLLMALPLCEGTSEIVVPDLKSKPYIEMTLNVLAAFGVKIEHERLQRFVIHGPQKYTAINYQVEGDWSGASCPLVAGAIAGDVRVENLRHHSFQADVAILEALRLSGAALEIGDDYVEVSKQPLIGFEFDATDCPDLFPALVALAAYCQGKSIIHGAQRLSVKESDRGTALLTEFRKMGASIALFPDRIEIIGGTPLDGGTVESHNDHRIAMACAVAGFGSKHGVAIRSSACVAKSYPNFFEDLNGLTTTV</sequence>
<dbReference type="InterPro" id="IPR036968">
    <property type="entry name" value="Enolpyruvate_Tfrase_sf"/>
</dbReference>
<comment type="subcellular location">
    <subcellularLocation>
        <location evidence="7">Cytoplasm</location>
    </subcellularLocation>
</comment>
<evidence type="ECO:0000259" key="8">
    <source>
        <dbReference type="Pfam" id="PF00275"/>
    </source>
</evidence>
<reference evidence="9 10" key="1">
    <citation type="submission" date="2017-10" db="EMBL/GenBank/DDBJ databases">
        <title>Novel microbial diversity and functional potential in the marine mammal oral microbiome.</title>
        <authorList>
            <person name="Dudek N.K."/>
            <person name="Sun C.L."/>
            <person name="Burstein D."/>
            <person name="Kantor R.S."/>
            <person name="Aliaga Goltsman D.S."/>
            <person name="Bik E.M."/>
            <person name="Thomas B.C."/>
            <person name="Banfield J.F."/>
            <person name="Relman D.A."/>
        </authorList>
    </citation>
    <scope>NUCLEOTIDE SEQUENCE [LARGE SCALE GENOMIC DNA]</scope>
    <source>
        <strain evidence="9">DOLJORAL78_47_16</strain>
    </source>
</reference>
<feature type="domain" description="Enolpyruvate transferase" evidence="8">
    <location>
        <begin position="9"/>
        <end position="409"/>
    </location>
</feature>
<dbReference type="SUPFAM" id="SSF55205">
    <property type="entry name" value="EPT/RTPC-like"/>
    <property type="match status" value="1"/>
</dbReference>
<comment type="caution">
    <text evidence="9">The sequence shown here is derived from an EMBL/GenBank/DDBJ whole genome shotgun (WGS) entry which is preliminary data.</text>
</comment>
<feature type="binding site" evidence="7">
    <location>
        <position position="187"/>
    </location>
    <ligand>
        <name>3-phosphoshikimate</name>
        <dbReference type="ChEBI" id="CHEBI:145989"/>
    </ligand>
</feature>
<comment type="catalytic activity">
    <reaction evidence="6">
        <text>3-phosphoshikimate + phosphoenolpyruvate = 5-O-(1-carboxyvinyl)-3-phosphoshikimate + phosphate</text>
        <dbReference type="Rhea" id="RHEA:21256"/>
        <dbReference type="ChEBI" id="CHEBI:43474"/>
        <dbReference type="ChEBI" id="CHEBI:57701"/>
        <dbReference type="ChEBI" id="CHEBI:58702"/>
        <dbReference type="ChEBI" id="CHEBI:145989"/>
        <dbReference type="EC" id="2.5.1.19"/>
    </reaction>
    <physiologicalReaction direction="left-to-right" evidence="6">
        <dbReference type="Rhea" id="RHEA:21257"/>
    </physiologicalReaction>
</comment>
<feature type="binding site" evidence="7">
    <location>
        <position position="162"/>
    </location>
    <ligand>
        <name>3-phosphoshikimate</name>
        <dbReference type="ChEBI" id="CHEBI:145989"/>
    </ligand>
</feature>
<dbReference type="AlphaFoldDB" id="A0A2G6KHX5"/>
<dbReference type="GO" id="GO:0005737">
    <property type="term" value="C:cytoplasm"/>
    <property type="evidence" value="ECO:0007669"/>
    <property type="project" value="UniProtKB-SubCell"/>
</dbReference>
<dbReference type="GO" id="GO:0009423">
    <property type="term" value="P:chorismate biosynthetic process"/>
    <property type="evidence" value="ECO:0007669"/>
    <property type="project" value="UniProtKB-UniRule"/>
</dbReference>
<evidence type="ECO:0000256" key="5">
    <source>
        <dbReference type="ARBA" id="ARBA00023141"/>
    </source>
</evidence>
<evidence type="ECO:0000313" key="10">
    <source>
        <dbReference type="Proteomes" id="UP000230821"/>
    </source>
</evidence>
<organism evidence="9 10">
    <name type="scientific">candidate division KSB3 bacterium</name>
    <dbReference type="NCBI Taxonomy" id="2044937"/>
    <lineage>
        <taxon>Bacteria</taxon>
        <taxon>candidate division KSB3</taxon>
    </lineage>
</organism>
<comment type="pathway">
    <text evidence="1 7">Metabolic intermediate biosynthesis; chorismate biosynthesis; chorismate from D-erythrose 4-phosphate and phosphoenolpyruvate: step 6/7.</text>
</comment>
<evidence type="ECO:0000256" key="3">
    <source>
        <dbReference type="ARBA" id="ARBA00022605"/>
    </source>
</evidence>
<protein>
    <recommendedName>
        <fullName evidence="7">3-phosphoshikimate 1-carboxyvinyltransferase</fullName>
        <ecNumber evidence="7">2.5.1.19</ecNumber>
    </recommendedName>
    <alternativeName>
        <fullName evidence="7">5-enolpyruvylshikimate-3-phosphate synthase</fullName>
        <shortName evidence="7">EPSP synthase</shortName>
        <shortName evidence="7">EPSPS</shortName>
    </alternativeName>
</protein>
<dbReference type="PANTHER" id="PTHR21090:SF5">
    <property type="entry name" value="PENTAFUNCTIONAL AROM POLYPEPTIDE"/>
    <property type="match status" value="1"/>
</dbReference>
<feature type="binding site" evidence="7">
    <location>
        <position position="21"/>
    </location>
    <ligand>
        <name>phosphoenolpyruvate</name>
        <dbReference type="ChEBI" id="CHEBI:58702"/>
    </ligand>
</feature>
<evidence type="ECO:0000256" key="1">
    <source>
        <dbReference type="ARBA" id="ARBA00004811"/>
    </source>
</evidence>
<keyword evidence="3 7" id="KW-0028">Amino-acid biosynthesis</keyword>
<evidence type="ECO:0000256" key="7">
    <source>
        <dbReference type="HAMAP-Rule" id="MF_00210"/>
    </source>
</evidence>
<dbReference type="CDD" id="cd01556">
    <property type="entry name" value="EPSP_synthase"/>
    <property type="match status" value="1"/>
</dbReference>
<feature type="binding site" evidence="7">
    <location>
        <position position="328"/>
    </location>
    <ligand>
        <name>3-phosphoshikimate</name>
        <dbReference type="ChEBI" id="CHEBI:145989"/>
    </ligand>
</feature>
<feature type="binding site" evidence="7">
    <location>
        <position position="22"/>
    </location>
    <ligand>
        <name>3-phosphoshikimate</name>
        <dbReference type="ChEBI" id="CHEBI:145989"/>
    </ligand>
</feature>
<feature type="binding site" evidence="7">
    <location>
        <position position="89"/>
    </location>
    <ligand>
        <name>phosphoenolpyruvate</name>
        <dbReference type="ChEBI" id="CHEBI:58702"/>
    </ligand>
</feature>
<feature type="binding site" evidence="7">
    <location>
        <position position="160"/>
    </location>
    <ligand>
        <name>3-phosphoshikimate</name>
        <dbReference type="ChEBI" id="CHEBI:145989"/>
    </ligand>
</feature>
<keyword evidence="7" id="KW-0963">Cytoplasm</keyword>
<evidence type="ECO:0000256" key="4">
    <source>
        <dbReference type="ARBA" id="ARBA00022679"/>
    </source>
</evidence>
<keyword evidence="4 7" id="KW-0808">Transferase</keyword>
<dbReference type="InterPro" id="IPR013792">
    <property type="entry name" value="RNA3'P_cycl/enolpyr_Trfase_a/b"/>
</dbReference>
<dbReference type="GO" id="GO:0008652">
    <property type="term" value="P:amino acid biosynthetic process"/>
    <property type="evidence" value="ECO:0007669"/>
    <property type="project" value="UniProtKB-KW"/>
</dbReference>
<name>A0A2G6KHX5_9BACT</name>
<dbReference type="InterPro" id="IPR006264">
    <property type="entry name" value="EPSP_synthase"/>
</dbReference>
<feature type="binding site" evidence="7">
    <location>
        <position position="117"/>
    </location>
    <ligand>
        <name>phosphoenolpyruvate</name>
        <dbReference type="ChEBI" id="CHEBI:58702"/>
    </ligand>
</feature>
<dbReference type="Gene3D" id="3.65.10.10">
    <property type="entry name" value="Enolpyruvate transferase domain"/>
    <property type="match status" value="2"/>
</dbReference>
<dbReference type="GO" id="GO:0009073">
    <property type="term" value="P:aromatic amino acid family biosynthetic process"/>
    <property type="evidence" value="ECO:0007669"/>
    <property type="project" value="UniProtKB-KW"/>
</dbReference>
<feature type="active site" description="Proton acceptor" evidence="7">
    <location>
        <position position="301"/>
    </location>
</feature>
<feature type="binding site" evidence="7">
    <location>
        <position position="21"/>
    </location>
    <ligand>
        <name>3-phosphoshikimate</name>
        <dbReference type="ChEBI" id="CHEBI:145989"/>
    </ligand>
</feature>
<feature type="binding site" evidence="7">
    <location>
        <position position="332"/>
    </location>
    <ligand>
        <name>phosphoenolpyruvate</name>
        <dbReference type="ChEBI" id="CHEBI:58702"/>
    </ligand>
</feature>
<comment type="subunit">
    <text evidence="7">Monomer.</text>
</comment>
<dbReference type="Proteomes" id="UP000230821">
    <property type="component" value="Unassembled WGS sequence"/>
</dbReference>
<feature type="binding site" evidence="7">
    <location>
        <position position="374"/>
    </location>
    <ligand>
        <name>phosphoenolpyruvate</name>
        <dbReference type="ChEBI" id="CHEBI:58702"/>
    </ligand>
</feature>
<keyword evidence="5 7" id="KW-0057">Aromatic amino acid biosynthesis</keyword>
<feature type="binding site" evidence="7">
    <location>
        <position position="26"/>
    </location>
    <ligand>
        <name>3-phosphoshikimate</name>
        <dbReference type="ChEBI" id="CHEBI:145989"/>
    </ligand>
</feature>
<comment type="similarity">
    <text evidence="2 7">Belongs to the EPSP synthase family.</text>
</comment>
<gene>
    <name evidence="7 9" type="primary">aroA</name>
    <name evidence="9" type="ORF">CSA56_04895</name>
</gene>
<dbReference type="PANTHER" id="PTHR21090">
    <property type="entry name" value="AROM/DEHYDROQUINATE SYNTHASE"/>
    <property type="match status" value="1"/>
</dbReference>
<comment type="function">
    <text evidence="7">Catalyzes the transfer of the enolpyruvyl moiety of phosphoenolpyruvate (PEP) to the 5-hydroxyl of shikimate-3-phosphate (S3P) to produce enolpyruvyl shikimate-3-phosphate and inorganic phosphate.</text>
</comment>
<proteinExistence type="inferred from homology"/>
<feature type="binding site" evidence="7">
    <location>
        <position position="162"/>
    </location>
    <ligand>
        <name>phosphoenolpyruvate</name>
        <dbReference type="ChEBI" id="CHEBI:58702"/>
    </ligand>
</feature>
<comment type="caution">
    <text evidence="7">Lacks conserved residue(s) required for the propagation of feature annotation.</text>
</comment>
<evidence type="ECO:0000313" key="9">
    <source>
        <dbReference type="EMBL" id="PIE35278.1"/>
    </source>
</evidence>
<accession>A0A2G6KHX5</accession>
<dbReference type="EC" id="2.5.1.19" evidence="7"/>
<feature type="binding site" evidence="7">
    <location>
        <position position="161"/>
    </location>
    <ligand>
        <name>3-phosphoshikimate</name>
        <dbReference type="ChEBI" id="CHEBI:145989"/>
    </ligand>
</feature>
<dbReference type="GO" id="GO:0003866">
    <property type="term" value="F:3-phosphoshikimate 1-carboxyvinyltransferase activity"/>
    <property type="evidence" value="ECO:0007669"/>
    <property type="project" value="UniProtKB-UniRule"/>
</dbReference>
<feature type="binding site" evidence="7">
    <location>
        <position position="301"/>
    </location>
    <ligand>
        <name>3-phosphoshikimate</name>
        <dbReference type="ChEBI" id="CHEBI:145989"/>
    </ligand>
</feature>
<dbReference type="EMBL" id="PDSK01000049">
    <property type="protein sequence ID" value="PIE35278.1"/>
    <property type="molecule type" value="Genomic_DNA"/>
</dbReference>
<feature type="binding site" evidence="7">
    <location>
        <position position="400"/>
    </location>
    <ligand>
        <name>phosphoenolpyruvate</name>
        <dbReference type="ChEBI" id="CHEBI:58702"/>
    </ligand>
</feature>
<dbReference type="Pfam" id="PF00275">
    <property type="entry name" value="EPSP_synthase"/>
    <property type="match status" value="1"/>
</dbReference>
<dbReference type="UniPathway" id="UPA00053">
    <property type="reaction ID" value="UER00089"/>
</dbReference>